<dbReference type="GeneID" id="7446225"/>
<evidence type="ECO:0000256" key="1">
    <source>
        <dbReference type="SAM" id="MobiDB-lite"/>
    </source>
</evidence>
<keyword evidence="4" id="KW-1185">Reference proteome</keyword>
<reference evidence="3 4" key="1">
    <citation type="journal article" date="2004" name="Science">
        <title>The genome of the diatom Thalassiosira pseudonana: ecology, evolution, and metabolism.</title>
        <authorList>
            <person name="Armbrust E.V."/>
            <person name="Berges J.A."/>
            <person name="Bowler C."/>
            <person name="Green B.R."/>
            <person name="Martinez D."/>
            <person name="Putnam N.H."/>
            <person name="Zhou S."/>
            <person name="Allen A.E."/>
            <person name="Apt K.E."/>
            <person name="Bechner M."/>
            <person name="Brzezinski M.A."/>
            <person name="Chaal B.K."/>
            <person name="Chiovitti A."/>
            <person name="Davis A.K."/>
            <person name="Demarest M.S."/>
            <person name="Detter J.C."/>
            <person name="Glavina T."/>
            <person name="Goodstein D."/>
            <person name="Hadi M.Z."/>
            <person name="Hellsten U."/>
            <person name="Hildebrand M."/>
            <person name="Jenkins B.D."/>
            <person name="Jurka J."/>
            <person name="Kapitonov V.V."/>
            <person name="Kroger N."/>
            <person name="Lau W.W."/>
            <person name="Lane T.W."/>
            <person name="Larimer F.W."/>
            <person name="Lippmeier J.C."/>
            <person name="Lucas S."/>
            <person name="Medina M."/>
            <person name="Montsant A."/>
            <person name="Obornik M."/>
            <person name="Parker M.S."/>
            <person name="Palenik B."/>
            <person name="Pazour G.J."/>
            <person name="Richardson P.M."/>
            <person name="Rynearson T.A."/>
            <person name="Saito M.A."/>
            <person name="Schwartz D.C."/>
            <person name="Thamatrakoln K."/>
            <person name="Valentin K."/>
            <person name="Vardi A."/>
            <person name="Wilkerson F.P."/>
            <person name="Rokhsar D.S."/>
        </authorList>
    </citation>
    <scope>NUCLEOTIDE SEQUENCE [LARGE SCALE GENOMIC DNA]</scope>
    <source>
        <strain evidence="3 4">CCMP1335</strain>
    </source>
</reference>
<dbReference type="GO" id="GO:0005634">
    <property type="term" value="C:nucleus"/>
    <property type="evidence" value="ECO:0000318"/>
    <property type="project" value="GO_Central"/>
</dbReference>
<dbReference type="GO" id="GO:0000307">
    <property type="term" value="C:cyclin-dependent protein kinase holoenzyme complex"/>
    <property type="evidence" value="ECO:0000318"/>
    <property type="project" value="GO_Central"/>
</dbReference>
<feature type="domain" description="Cyclin C-terminal" evidence="2">
    <location>
        <begin position="211"/>
        <end position="323"/>
    </location>
</feature>
<evidence type="ECO:0000313" key="3">
    <source>
        <dbReference type="EMBL" id="ACI64809.1"/>
    </source>
</evidence>
<dbReference type="SMART" id="SM01332">
    <property type="entry name" value="Cyclin_C"/>
    <property type="match status" value="1"/>
</dbReference>
<protein>
    <recommendedName>
        <fullName evidence="2">Cyclin C-terminal domain-containing protein</fullName>
    </recommendedName>
</protein>
<dbReference type="InParanoid" id="B5YMH3"/>
<dbReference type="RefSeq" id="XP_002296092.1">
    <property type="nucleotide sequence ID" value="XM_002296056.1"/>
</dbReference>
<reference evidence="3 4" key="2">
    <citation type="journal article" date="2008" name="Nature">
        <title>The Phaeodactylum genome reveals the evolutionary history of diatom genomes.</title>
        <authorList>
            <person name="Bowler C."/>
            <person name="Allen A.E."/>
            <person name="Badger J.H."/>
            <person name="Grimwood J."/>
            <person name="Jabbari K."/>
            <person name="Kuo A."/>
            <person name="Maheswari U."/>
            <person name="Martens C."/>
            <person name="Maumus F."/>
            <person name="Otillar R.P."/>
            <person name="Rayko E."/>
            <person name="Salamov A."/>
            <person name="Vandepoele K."/>
            <person name="Beszteri B."/>
            <person name="Gruber A."/>
            <person name="Heijde M."/>
            <person name="Katinka M."/>
            <person name="Mock T."/>
            <person name="Valentin K."/>
            <person name="Verret F."/>
            <person name="Berges J.A."/>
            <person name="Brownlee C."/>
            <person name="Cadoret J.P."/>
            <person name="Chiovitti A."/>
            <person name="Choi C.J."/>
            <person name="Coesel S."/>
            <person name="De Martino A."/>
            <person name="Detter J.C."/>
            <person name="Durkin C."/>
            <person name="Falciatore A."/>
            <person name="Fournet J."/>
            <person name="Haruta M."/>
            <person name="Huysman M.J."/>
            <person name="Jenkins B.D."/>
            <person name="Jiroutova K."/>
            <person name="Jorgensen R.E."/>
            <person name="Joubert Y."/>
            <person name="Kaplan A."/>
            <person name="Kroger N."/>
            <person name="Kroth P.G."/>
            <person name="La Roche J."/>
            <person name="Lindquist E."/>
            <person name="Lommer M."/>
            <person name="Martin-Jezequel V."/>
            <person name="Lopez P.J."/>
            <person name="Lucas S."/>
            <person name="Mangogna M."/>
            <person name="McGinnis K."/>
            <person name="Medlin L.K."/>
            <person name="Montsant A."/>
            <person name="Oudot-Le Secq M.P."/>
            <person name="Napoli C."/>
            <person name="Obornik M."/>
            <person name="Parker M.S."/>
            <person name="Petit J.L."/>
            <person name="Porcel B.M."/>
            <person name="Poulsen N."/>
            <person name="Robison M."/>
            <person name="Rychlewski L."/>
            <person name="Rynearson T.A."/>
            <person name="Schmutz J."/>
            <person name="Shapiro H."/>
            <person name="Siaut M."/>
            <person name="Stanley M."/>
            <person name="Sussman M.R."/>
            <person name="Taylor A.R."/>
            <person name="Vardi A."/>
            <person name="von Dassow P."/>
            <person name="Vyverman W."/>
            <person name="Willis A."/>
            <person name="Wyrwicz L.S."/>
            <person name="Rokhsar D.S."/>
            <person name="Weissenbach J."/>
            <person name="Armbrust E.V."/>
            <person name="Green B.R."/>
            <person name="Van de Peer Y."/>
            <person name="Grigoriev I.V."/>
        </authorList>
    </citation>
    <scope>NUCLEOTIDE SEQUENCE [LARGE SCALE GENOMIC DNA]</scope>
    <source>
        <strain evidence="3 4">CCMP1335</strain>
    </source>
</reference>
<dbReference type="eggNOG" id="ENOG502QZ3H">
    <property type="taxonomic scope" value="Eukaryota"/>
</dbReference>
<dbReference type="SUPFAM" id="SSF47954">
    <property type="entry name" value="Cyclin-like"/>
    <property type="match status" value="1"/>
</dbReference>
<dbReference type="HOGENOM" id="CLU_798094_0_0_1"/>
<gene>
    <name evidence="3" type="ORF">THAPS_23390</name>
</gene>
<organism evidence="3 4">
    <name type="scientific">Thalassiosira pseudonana</name>
    <name type="common">Marine diatom</name>
    <name type="synonym">Cyclotella nana</name>
    <dbReference type="NCBI Taxonomy" id="35128"/>
    <lineage>
        <taxon>Eukaryota</taxon>
        <taxon>Sar</taxon>
        <taxon>Stramenopiles</taxon>
        <taxon>Ochrophyta</taxon>
        <taxon>Bacillariophyta</taxon>
        <taxon>Coscinodiscophyceae</taxon>
        <taxon>Thalassiosirophycidae</taxon>
        <taxon>Thalassiosirales</taxon>
        <taxon>Thalassiosiraceae</taxon>
        <taxon>Thalassiosira</taxon>
    </lineage>
</organism>
<sequence>MSVVKAKQAMIAQLLEREHHFMSPASFSNMDSSVSSGPNTDPWREKVIGWYFSVVSALDRQQPNIVGANPFNRTSVHVTTALLDKYLQSLPSERSRRYRRDRSAYQLLATTCLLLGMRLAHHDMAKESRQEDEERVVLGEMKRTKTHRDGMDQVDATSGSTNRGTITTADVPNASTILRISAAPKAITEDNILALVREITGSRAFPRCKSITVLDFLRTFSSSSTHACEEDGCSLGPVEAQEAYRLADSSLADSSFAGYRPSVVACAIILVVLLRSNTFGLDVSSLRQIVYRSVLGSQIDAEIQAAVRQLEVKLLRSALRPAAASTSRIIVPRAVVSTAAHVIPVETE</sequence>
<dbReference type="GO" id="GO:0016538">
    <property type="term" value="F:cyclin-dependent protein serine/threonine kinase regulator activity"/>
    <property type="evidence" value="ECO:0000318"/>
    <property type="project" value="GO_Central"/>
</dbReference>
<accession>B5YMH3</accession>
<dbReference type="InterPro" id="IPR004367">
    <property type="entry name" value="Cyclin_C-dom"/>
</dbReference>
<dbReference type="InterPro" id="IPR036915">
    <property type="entry name" value="Cyclin-like_sf"/>
</dbReference>
<dbReference type="GO" id="GO:0005737">
    <property type="term" value="C:cytoplasm"/>
    <property type="evidence" value="ECO:0000318"/>
    <property type="project" value="GO_Central"/>
</dbReference>
<evidence type="ECO:0000259" key="2">
    <source>
        <dbReference type="SMART" id="SM01332"/>
    </source>
</evidence>
<evidence type="ECO:0000313" key="4">
    <source>
        <dbReference type="Proteomes" id="UP000001449"/>
    </source>
</evidence>
<dbReference type="OMA" id="THACEED"/>
<dbReference type="PaxDb" id="35128-Thaps23390"/>
<dbReference type="KEGG" id="tps:THAPS_23390"/>
<feature type="compositionally biased region" description="Polar residues" evidence="1">
    <location>
        <begin position="155"/>
        <end position="168"/>
    </location>
</feature>
<proteinExistence type="predicted"/>
<name>B5YMH3_THAPS</name>
<dbReference type="EMBL" id="CP001160">
    <property type="protein sequence ID" value="ACI64809.1"/>
    <property type="molecule type" value="Genomic_DNA"/>
</dbReference>
<dbReference type="Gene3D" id="1.10.472.10">
    <property type="entry name" value="Cyclin-like"/>
    <property type="match status" value="1"/>
</dbReference>
<dbReference type="AlphaFoldDB" id="B5YMH3"/>
<dbReference type="GO" id="GO:0000082">
    <property type="term" value="P:G1/S transition of mitotic cell cycle"/>
    <property type="evidence" value="ECO:0000318"/>
    <property type="project" value="GO_Central"/>
</dbReference>
<dbReference type="Proteomes" id="UP000001449">
    <property type="component" value="Chromosome 7"/>
</dbReference>
<feature type="region of interest" description="Disordered" evidence="1">
    <location>
        <begin position="144"/>
        <end position="168"/>
    </location>
</feature>
<dbReference type="Pfam" id="PF02984">
    <property type="entry name" value="Cyclin_C"/>
    <property type="match status" value="1"/>
</dbReference>